<sequence length="268" mass="29184">MTWTKLSDDFSDDCDGLSDHAFRLHVEGLCWSNRKLFNLRLPKARMGKWATHPEAASELVAAGYWAEDGDAYVIRHHAGYQRTREQVIAQQTANAQNGRMGGRPKKSSAGPPRETWTETESVSDSKTQSVSDPKTERDRAGRTGSGQYGESGSAYVCRVCGKPDVPAGASVHSHCAEGSDVCAWCSASMDHADKAYCDRCYPLAVDTAPKLSRAGRPVLFSDLLSILAKADDDVVNRLTLLADDGRGVERRSEEAAALLRPTLLRVVA</sequence>
<proteinExistence type="predicted"/>
<keyword evidence="3" id="KW-1185">Reference proteome</keyword>
<comment type="caution">
    <text evidence="2">The sequence shown here is derived from an EMBL/GenBank/DDBJ whole genome shotgun (WGS) entry which is preliminary data.</text>
</comment>
<evidence type="ECO:0000256" key="1">
    <source>
        <dbReference type="SAM" id="MobiDB-lite"/>
    </source>
</evidence>
<reference evidence="2 3" key="1">
    <citation type="submission" date="2023-10" db="EMBL/GenBank/DDBJ databases">
        <title>Development of a sustainable strategy for remediation of hydrocarbon-contaminated territories based on the waste exchange concept.</title>
        <authorList>
            <person name="Krivoruchko A."/>
        </authorList>
    </citation>
    <scope>NUCLEOTIDE SEQUENCE [LARGE SCALE GENOMIC DNA]</scope>
    <source>
        <strain evidence="2 3">IEGM 1266</strain>
    </source>
</reference>
<dbReference type="Proteomes" id="UP001185779">
    <property type="component" value="Unassembled WGS sequence"/>
</dbReference>
<dbReference type="RefSeq" id="WP_024498566.1">
    <property type="nucleotide sequence ID" value="NZ_CP096596.1"/>
</dbReference>
<gene>
    <name evidence="2" type="ORF">R3P94_00095</name>
</gene>
<name>A0ABU4D7Q8_9ACTN</name>
<feature type="compositionally biased region" description="Polar residues" evidence="1">
    <location>
        <begin position="118"/>
        <end position="132"/>
    </location>
</feature>
<evidence type="ECO:0000313" key="2">
    <source>
        <dbReference type="EMBL" id="MDV6305759.1"/>
    </source>
</evidence>
<evidence type="ECO:0000313" key="3">
    <source>
        <dbReference type="Proteomes" id="UP001185779"/>
    </source>
</evidence>
<dbReference type="EMBL" id="JAWLKI010000001">
    <property type="protein sequence ID" value="MDV6305759.1"/>
    <property type="molecule type" value="Genomic_DNA"/>
</dbReference>
<organism evidence="2 3">
    <name type="scientific">Gordonia amicalis</name>
    <dbReference type="NCBI Taxonomy" id="89053"/>
    <lineage>
        <taxon>Bacteria</taxon>
        <taxon>Bacillati</taxon>
        <taxon>Actinomycetota</taxon>
        <taxon>Actinomycetes</taxon>
        <taxon>Mycobacteriales</taxon>
        <taxon>Gordoniaceae</taxon>
        <taxon>Gordonia</taxon>
    </lineage>
</organism>
<feature type="region of interest" description="Disordered" evidence="1">
    <location>
        <begin position="93"/>
        <end position="148"/>
    </location>
</feature>
<accession>A0ABU4D7Q8</accession>
<protein>
    <submittedName>
        <fullName evidence="2">Uncharacterized protein</fullName>
    </submittedName>
</protein>